<evidence type="ECO:0000313" key="1">
    <source>
        <dbReference type="EMBL" id="KAK2152918.1"/>
    </source>
</evidence>
<sequence>MKVSSSSIPMADSRALYSLQENTDVPCCRPKRFVTPTHVDCRKCRWDSGVTGLENNCFSHRLIQQQLVARNPTLVVDGACFDSTSSNICVTRLLSREVNIKLSVIGIHMVLQVVSSEYGSEWHAVDGKQYRTKYRSLRYTTVQLLSARNGILNINSKCSIRQVGCYPRQR</sequence>
<accession>A0AAD9N2D0</accession>
<name>A0AAD9N2D0_RIDPI</name>
<reference evidence="1" key="1">
    <citation type="journal article" date="2023" name="Mol. Biol. Evol.">
        <title>Third-Generation Sequencing Reveals the Adaptive Role of the Epigenome in Three Deep-Sea Polychaetes.</title>
        <authorList>
            <person name="Perez M."/>
            <person name="Aroh O."/>
            <person name="Sun Y."/>
            <person name="Lan Y."/>
            <person name="Juniper S.K."/>
            <person name="Young C.R."/>
            <person name="Angers B."/>
            <person name="Qian P.Y."/>
        </authorList>
    </citation>
    <scope>NUCLEOTIDE SEQUENCE</scope>
    <source>
        <strain evidence="1">R07B-5</strain>
    </source>
</reference>
<gene>
    <name evidence="1" type="ORF">NP493_2388g00004</name>
</gene>
<organism evidence="1 2">
    <name type="scientific">Ridgeia piscesae</name>
    <name type="common">Tubeworm</name>
    <dbReference type="NCBI Taxonomy" id="27915"/>
    <lineage>
        <taxon>Eukaryota</taxon>
        <taxon>Metazoa</taxon>
        <taxon>Spiralia</taxon>
        <taxon>Lophotrochozoa</taxon>
        <taxon>Annelida</taxon>
        <taxon>Polychaeta</taxon>
        <taxon>Sedentaria</taxon>
        <taxon>Canalipalpata</taxon>
        <taxon>Sabellida</taxon>
        <taxon>Siboglinidae</taxon>
        <taxon>Ridgeia</taxon>
    </lineage>
</organism>
<evidence type="ECO:0000313" key="2">
    <source>
        <dbReference type="Proteomes" id="UP001209878"/>
    </source>
</evidence>
<dbReference type="EMBL" id="JAODUO010002380">
    <property type="protein sequence ID" value="KAK2152918.1"/>
    <property type="molecule type" value="Genomic_DNA"/>
</dbReference>
<comment type="caution">
    <text evidence="1">The sequence shown here is derived from an EMBL/GenBank/DDBJ whole genome shotgun (WGS) entry which is preliminary data.</text>
</comment>
<keyword evidence="2" id="KW-1185">Reference proteome</keyword>
<dbReference type="AlphaFoldDB" id="A0AAD9N2D0"/>
<proteinExistence type="predicted"/>
<protein>
    <submittedName>
        <fullName evidence="1">Uncharacterized protein</fullName>
    </submittedName>
</protein>
<dbReference type="Proteomes" id="UP001209878">
    <property type="component" value="Unassembled WGS sequence"/>
</dbReference>